<dbReference type="Proteomes" id="UP000709336">
    <property type="component" value="Unassembled WGS sequence"/>
</dbReference>
<dbReference type="RefSeq" id="WP_169208989.1">
    <property type="nucleotide sequence ID" value="NZ_JAATNW010000001.1"/>
</dbReference>
<dbReference type="SMART" id="SM00912">
    <property type="entry name" value="Haemagg_act"/>
    <property type="match status" value="1"/>
</dbReference>
<evidence type="ECO:0000313" key="5">
    <source>
        <dbReference type="Proteomes" id="UP000709336"/>
    </source>
</evidence>
<proteinExistence type="predicted"/>
<reference evidence="4 5" key="1">
    <citation type="submission" date="2020-03" db="EMBL/GenBank/DDBJ databases">
        <title>Alteromonas ponticola sp. nov., isolated from seawater.</title>
        <authorList>
            <person name="Yoon J.-H."/>
            <person name="Kim Y.-O."/>
        </authorList>
    </citation>
    <scope>NUCLEOTIDE SEQUENCE [LARGE SCALE GENOMIC DNA]</scope>
    <source>
        <strain evidence="4 5">MYP5</strain>
    </source>
</reference>
<dbReference type="InterPro" id="IPR012334">
    <property type="entry name" value="Pectin_lyas_fold"/>
</dbReference>
<sequence length="4094" mass="422089">MRILPRKWRNGITKALIVVLAGNPVLMAAYGAERAYDERLMELRLLEAMAAQNTPPASSTSSTATSSYNDPAIMFANGQSGELSSSADGVTVVNIAAPTQGGVSHNQFINYNVTTDGVILNNSLDPAISIIGGWTDGNRRMTGGSANVILAEITGANRSQLRGFTEVLGNSAEFVLANPNGITCNGCGFINIPRTVLATGTPELNNGNLIGLSVSGGDVLITGAGLNASNVNQLDILTRAIKLNAALYANELNILTGINRYDFATGTHQTSTAQSGADSTYEFALDASALGAMYANKIKLIGTEAGLGVRSKGLISSTENMQLSVDGQLQLKDAVAQGQLALTSVNDSIQTTGSVYGQSVNINAAEKVTNTGLVASKESITLNANSLVQQGDMLSGVTLQGEWQDDAQIHIALSDKLDNQGNIVSQGALNIAAKALQNHADAALYADTTSIAMPLFANQGNLTASKLNVDSDSLTNAGYIQANNATLTVKQLTQSQGTLHQVGDSGAMTVSGQSVNFESGNVIAEGNATFNLSAQLANNAQSTFNQATVINVSEVVNNGSIVFNGQTEINADSYVNSGISQFSATDVTTLTIADDINNTEGTLQFAADSIITAKSINNEAGQINQLNDASLVLDIQNALNNSDGKVQSNGSLQLTASDIDNVKGDITAATQLTLITDRLNNDTGAVAGSELSITTDTLENANGIISAANLTVVADSINNNKGVIESSQDLTLQTIAMTNGDDSLISGSHVEVLSETLDNAATAIIEGTQVALTATTITNQGTVLATGEAQEALSIQAQSLRNAGNIESHGESFSLTDMQLDNTQGQISHLGTGVLQLDVLGVLNNQQGNIQTAGQLISNSESLDNTLGDIASADGASLSADSLINNDGFITLTGAATSHIQTTSSLDNLNGQIVSEGALHIDSAALTNTGDLQSASLYVNAEALTNQGHIQAGNATLSSTTLNNQGSILATNTQGEALVIAASNGITNSGHIQSDSHTFTIQDNLDNRNGAIAHAGTGVLSLAHLNNHQGSVFTASSLIINGDTDNNAGIIQAVGPVSVDAGTFDNQFGQLITDDALVLTTSTLDNRNGTISSAGITSSVTATADLSNGQGRIYSAADLLTVNAGDLALQDGVIAGEQNVAINADTLEITTDGQLQSQRTLEITSAELTNQGHISAADIILSTATLTNQQGVIEAQNALNATADSIDNTQGVLHSQGAMHINAESLLNTEEGILSQTGDGRMQLTLTRLDNHSTISATELDATITEQFLNSAYVQAETVTLSADELNNSGEVSGTQVTIDGQRVINTDGLIASYGTTGVLQIDSATTDNQHGLIQSDGGNLFLYTQFNNAAGNVVQLGDGNISITTLHNNTQGQVLSNADILLSGDVNNAQGKVEAANNLHIDADHVDNMAGNLYAGNAIDLAAASLNNHNGNLSAENNVQLNVSGVLNNDNAGAIKTNGTLSIDAQTLNNSAGELASNANMVLRSEMLNNAQGSILAAADAHLDATQINNSQGMIQVNGHLTANAQESVTNTNGIIETQTLSLATPTLLNEQGLILALGSQDQALQLDVNSLNNTQGIIGSHGLNWDLMLTSLTNQAGQLIHYGDGTFSLSHSGAMTNTGTIAAAANLDITSNELINQGNIQAQQLLNVNGDVSNQAQGALLGNTITLLTPTGSVTNEGVISASHNLNVSADHLNNSNLFYAGNNTSVNANSITNTGTWSSDSVNAANFSLLKNNGRIESNSSSFSGTTLENQASGVLINADSQADSFQLNTAQLNNSGTLYSSAQNVDVKGSLTNHGEIIHAGVGVLKLGETGSINNANGSIASAGSTTLKNSVSGSGKLFAEQGMHIDSNGTFTNNSELYTKGDLLISSALNNQGGSLLSDGQLTINTTGAVTNTGRLQGYDLSVTTGVLNNNNGTITSLGAGNADITATTLYNNGGTIQSTNDYLFISAQTGELDNANGKILHKGAGVLSLSSAGQLDQRNGIINTEGKLTTAIQGNLNNTGGDITASYYQIDTNATLTNNSGTIVATGYGSSSIESGALYNQNGLIGSKGENLSLTTTGLNNNGGQILHQGTGKLTVSGGSITNSTDSSAIKSNGMLVLNGGNSVANSGVISSKSQLTVNARNITNLNAITSSHSKVDIDSTGTLTNRGKISGKTGVDVDGVTLDNRDGELQSDGTVNVNVTSINVGRITGQDVDVHSKNKITVQSTEVLSALNTLELSSDNDITNSGSVTSSGTIGVTANTLTNNSGANISADNKTILSLTRLVNRGTVSGNTDLIVNASTTTNSGTLASAGTLDINSDITNSNLLFAGSNLTIDGDVTNTANIYSSANATLKGGTITNTGGVIAAVRDLSISGTIKNEYAGAFSYKKGATTNSSSYTGGSNEGGGTTTNQFTSTRNREDRATTSYSVSANGQEGLISSGRNMTLNGTITNQYSTISAGNNLTLSGTSLTNINAQNKHESDVTVVEETWTANCLQGTTDRFGNYFCSEPGSPHKTGERVIDTYSEVSYGGAGSYGTIAAGGNIYGNLKNKVEIIDGVTSADSEHVNTNANGSKGTGEKGSSASFDKNNNVTVAKAAATEESTSAETRTGAGRGTEANEQVSSGLTALSADEQATDYTNTPTQGASLTTVDGANSDVEATLTQGAILHTASAVNANGQVSDGNTTVIPANSAANQEQVKKQREQEEARIQAYIASQPGIDDAAVHAGQQGQFADPANINPDLHFAQGQAGAIPSEYTGKGSAVPLSPDTISQHNPDLIIKQQIDHQQGMLAEQTKPDAPHDLAAGQHLTPPKNPHQVGQNVFLTAAQMRVLTEDLGFDAEAINEGQKSLYAAISHNDLMADGVTLSAGGTIDITAAKGFTVDGGIAGGEGLILRSDRGLDMTNLGFFDSDNLLGLQLGGDFTNTLALESKNLWLDIAGDITNLGSFTGSDTLSLNAGGDLINQSLISGGAVSLTAKGDIINRTEFSHHTVTDRKGNTTTYTEIGDAPQIVSTDSLNMEAGNNLDLQGSQLSTKGDMNLSAGNDVLLGTVETVYAHDRTFKGGYDKAEHRTFDVVSLNAGGNLTVNAGNNLESEGAQFSAGKTASLSADNQLNLNAVVESHYAANKKTEKGFLKKKVTESVTLHEQVQGTGIDATNVLLNASVDEQGNIIQSGQGDVTLTAATINASENVVAMGDNIAVTAATYQDDEFTHTSKSSLGGFKSKTKEELAQDDLLAGSTISAGNNIFMDAGDNLSIIASDLDANNIALTAFNEVLIASGEESSLRESRSQSGGLFSGGSLYATTENISGSASTTANSTNLNASGNIVVDAGRATVIGSNLNADNSISVTTDIGDIQVLAAKETQHTYSSDKQVGVSFGDAMEGFSRPDELFSTDNGQLTYKVADARYDEVNRTTDSTTYKASQINAKGSVTLDSISDITIAGSDISADDSANFFAQGDVSVTETVETFAETDDETHGSATLSVVVQHQAVEVAKAAKAVDDAKDQVKQAEADYRRYQKETAQLEGQLAQLKADVTAGKPGFTQADVNELQGLLDDVKGDESWYQAGLATAAANLTSKITLLTQQSAAAAQSTATYGFNAGVQLDIAANQTSSTTHSTTSRGSTVNANNINIVTGPQGQSGSTHISGSALTAQNSFNVLTDTLSVTASQNTQQSRSSSQYGNVTIAHTLWGAAGGPTINASLGSNEQQDKATTYTNSSLTAKHMNVVTSGDATISGGNLHGQDSLNMNIGGNLTLESVQNRYTGSSKGMGISAGMGFGNTGGENNTLDVHKAVAKAASNLGDTRAGAASVNGGLNASNSRYHSTETVLSSITGGNVNVDVSGNTAITGALIAAMDNNGNDNGALTLSTGTISYSDLNNRSYSSSQSASINANVGLTADAKHNESGTDTKLNSSNTAYQNNSSQSLSKAMATVGEGNVTVGGEETELAGLNRDAANTTNEIYDVNRQQGKIDLTVDHRLLSEEGRAQIKEDVKRTEILGESVADVLKVSVSITGSGDGESSLREHIGNKQDYFTATKNFMQNEANAEHIATLGDASATPEQKQAAYTALANEVAVQMGVDPVEAKVLMQDDPAFAGAFSDATNTIYVNDLAQN</sequence>
<feature type="domain" description="Filamentous haemagglutinin FhaB/tRNA nuclease CdiA-like TPS" evidence="3">
    <location>
        <begin position="87"/>
        <end position="207"/>
    </location>
</feature>
<dbReference type="SUPFAM" id="SSF51126">
    <property type="entry name" value="Pectin lyase-like"/>
    <property type="match status" value="1"/>
</dbReference>
<dbReference type="Pfam" id="PF05594">
    <property type="entry name" value="Fil_haemagg"/>
    <property type="match status" value="17"/>
</dbReference>
<feature type="compositionally biased region" description="Polar residues" evidence="2">
    <location>
        <begin position="3889"/>
        <end position="3902"/>
    </location>
</feature>
<dbReference type="Gene3D" id="2.160.20.10">
    <property type="entry name" value="Single-stranded right-handed beta-helix, Pectin lyase-like"/>
    <property type="match status" value="1"/>
</dbReference>
<organism evidence="4 5">
    <name type="scientific">Alteromonas ponticola</name>
    <dbReference type="NCBI Taxonomy" id="2720613"/>
    <lineage>
        <taxon>Bacteria</taxon>
        <taxon>Pseudomonadati</taxon>
        <taxon>Pseudomonadota</taxon>
        <taxon>Gammaproteobacteria</taxon>
        <taxon>Alteromonadales</taxon>
        <taxon>Alteromonadaceae</taxon>
        <taxon>Alteromonas/Salinimonas group</taxon>
        <taxon>Alteromonas</taxon>
    </lineage>
</organism>
<comment type="caution">
    <text evidence="4">The sequence shown here is derived from an EMBL/GenBank/DDBJ whole genome shotgun (WGS) entry which is preliminary data.</text>
</comment>
<dbReference type="InterPro" id="IPR010069">
    <property type="entry name" value="CdiA_FHA1_rpt"/>
</dbReference>
<feature type="region of interest" description="Disordered" evidence="2">
    <location>
        <begin position="2378"/>
        <end position="2407"/>
    </location>
</feature>
<feature type="non-terminal residue" evidence="4">
    <location>
        <position position="4094"/>
    </location>
</feature>
<feature type="region of interest" description="Disordered" evidence="2">
    <location>
        <begin position="3882"/>
        <end position="3902"/>
    </location>
</feature>
<dbReference type="Pfam" id="PF13332">
    <property type="entry name" value="Fil_haemagg_2"/>
    <property type="match status" value="3"/>
</dbReference>
<dbReference type="InterPro" id="IPR008638">
    <property type="entry name" value="FhaB/CdiA-like_TPS"/>
</dbReference>
<dbReference type="NCBIfam" id="TIGR01901">
    <property type="entry name" value="adhes_NPXG"/>
    <property type="match status" value="1"/>
</dbReference>
<dbReference type="InterPro" id="IPR025157">
    <property type="entry name" value="Hemagglutinin_rpt"/>
</dbReference>
<name>A0ABX1QX39_9ALTE</name>
<evidence type="ECO:0000259" key="3">
    <source>
        <dbReference type="SMART" id="SM00912"/>
    </source>
</evidence>
<dbReference type="InterPro" id="IPR008619">
    <property type="entry name" value="Filamentous_hemagglutn_rpt"/>
</dbReference>
<gene>
    <name evidence="4" type="ORF">HCJ96_00005</name>
</gene>
<evidence type="ECO:0000256" key="1">
    <source>
        <dbReference type="SAM" id="Coils"/>
    </source>
</evidence>
<evidence type="ECO:0000256" key="2">
    <source>
        <dbReference type="SAM" id="MobiDB-lite"/>
    </source>
</evidence>
<feature type="region of interest" description="Disordered" evidence="2">
    <location>
        <begin position="2548"/>
        <end position="2608"/>
    </location>
</feature>
<protein>
    <submittedName>
        <fullName evidence="4">Filamentous hemagglutinin N-terminal domain-containing protein</fullName>
    </submittedName>
</protein>
<dbReference type="NCBIfam" id="TIGR01731">
    <property type="entry name" value="fil_hemag_20aa"/>
    <property type="match status" value="36"/>
</dbReference>
<feature type="coiled-coil region" evidence="1">
    <location>
        <begin position="3475"/>
        <end position="3516"/>
    </location>
</feature>
<feature type="compositionally biased region" description="Polar residues" evidence="2">
    <location>
        <begin position="2551"/>
        <end position="2571"/>
    </location>
</feature>
<dbReference type="Pfam" id="PF05860">
    <property type="entry name" value="TPS"/>
    <property type="match status" value="1"/>
</dbReference>
<dbReference type="InterPro" id="IPR011050">
    <property type="entry name" value="Pectin_lyase_fold/virulence"/>
</dbReference>
<keyword evidence="1" id="KW-0175">Coiled coil</keyword>
<keyword evidence="5" id="KW-1185">Reference proteome</keyword>
<dbReference type="EMBL" id="JAATNW010000001">
    <property type="protein sequence ID" value="NMH58404.1"/>
    <property type="molecule type" value="Genomic_DNA"/>
</dbReference>
<evidence type="ECO:0000313" key="4">
    <source>
        <dbReference type="EMBL" id="NMH58404.1"/>
    </source>
</evidence>
<feature type="compositionally biased region" description="Low complexity" evidence="2">
    <location>
        <begin position="2572"/>
        <end position="2592"/>
    </location>
</feature>
<accession>A0ABX1QX39</accession>